<dbReference type="InterPro" id="IPR035914">
    <property type="entry name" value="Sperma_CUB_dom_sf"/>
</dbReference>
<reference evidence="3" key="1">
    <citation type="submission" date="2021-12" db="EMBL/GenBank/DDBJ databases">
        <authorList>
            <person name="King R."/>
        </authorList>
    </citation>
    <scope>NUCLEOTIDE SEQUENCE</scope>
</reference>
<keyword evidence="1" id="KW-0472">Membrane</keyword>
<organism evidence="3 4">
    <name type="scientific">Bemisia tabaci</name>
    <name type="common">Sweetpotato whitefly</name>
    <name type="synonym">Aleurodes tabaci</name>
    <dbReference type="NCBI Taxonomy" id="7038"/>
    <lineage>
        <taxon>Eukaryota</taxon>
        <taxon>Metazoa</taxon>
        <taxon>Ecdysozoa</taxon>
        <taxon>Arthropoda</taxon>
        <taxon>Hexapoda</taxon>
        <taxon>Insecta</taxon>
        <taxon>Pterygota</taxon>
        <taxon>Neoptera</taxon>
        <taxon>Paraneoptera</taxon>
        <taxon>Hemiptera</taxon>
        <taxon>Sternorrhyncha</taxon>
        <taxon>Aleyrodoidea</taxon>
        <taxon>Aleyrodidae</taxon>
        <taxon>Aleyrodinae</taxon>
        <taxon>Bemisia</taxon>
    </lineage>
</organism>
<keyword evidence="2" id="KW-0732">Signal</keyword>
<accession>A0A9P0G0V8</accession>
<protein>
    <recommendedName>
        <fullName evidence="5">CUB domain-containing protein</fullName>
    </recommendedName>
</protein>
<feature type="transmembrane region" description="Helical" evidence="1">
    <location>
        <begin position="554"/>
        <end position="572"/>
    </location>
</feature>
<name>A0A9P0G0V8_BEMTA</name>
<dbReference type="EMBL" id="OU963871">
    <property type="protein sequence ID" value="CAH0762734.1"/>
    <property type="molecule type" value="Genomic_DNA"/>
</dbReference>
<evidence type="ECO:0000313" key="3">
    <source>
        <dbReference type="EMBL" id="CAH0762734.1"/>
    </source>
</evidence>
<dbReference type="Proteomes" id="UP001152759">
    <property type="component" value="Chromosome 10"/>
</dbReference>
<dbReference type="AlphaFoldDB" id="A0A9P0G0V8"/>
<dbReference type="GO" id="GO:0005886">
    <property type="term" value="C:plasma membrane"/>
    <property type="evidence" value="ECO:0007669"/>
    <property type="project" value="TreeGrafter"/>
</dbReference>
<sequence length="573" mass="64319">MTFHSFQYLLICLFSSSHCSSHHINIYQGPNNSSHLLMTICSDKEEELVFSGPHLLFEFKGGPSIPPYDYRGFLASVSFIKKMIPTVMTTETTPALTTELPYTARMESYGNNSHNGCGIQILANDSRTGHFNSRPLEHHRNCSIVFVGNPNDVVHLSVFNYKLKAPACQSYLELYDGPIGGNKPMKRICSPQTKHARDASGKFHSHETLMSSGNTFSILLHRLLGETYADVEHIDGAYAFHDEQKDGTLAPDTLCNTDYYGENSLSSGQITNPGNQQIYWNVEGRLVCAHRFIPALNQSITLKITSLKLSNEPGCQTECGDAGCRCNTDLVSLSHVDHLLFMHDNGAQISCLCGNFHEDWLPVSIRSWSPLRLVYSVAHYSWTAQGFNYKTDYSFNLDGACGHHVISNHSGSLHSTRIVGGGELNYYYHQMCSWTLDSNVDRQLTLELATSQNRPCTAWNFTLYEYSEGSSDHLGPIIHTFCPRDKHKVYNLAWRLNVVVIKLTAMTRTLPQYFIKWQSQVVRANTRISGQTSSILSSPSSSFSHAMPISRSPLKAIFLVFIVNLLSLHFVYR</sequence>
<evidence type="ECO:0000256" key="1">
    <source>
        <dbReference type="SAM" id="Phobius"/>
    </source>
</evidence>
<dbReference type="PANTHER" id="PTHR47537:SF3">
    <property type="entry name" value="CUB DOMAIN-CONTAINING PROTEIN"/>
    <property type="match status" value="1"/>
</dbReference>
<dbReference type="InterPro" id="IPR053207">
    <property type="entry name" value="Non-NMDA_GluR_Accessory"/>
</dbReference>
<dbReference type="SUPFAM" id="SSF49854">
    <property type="entry name" value="Spermadhesin, CUB domain"/>
    <property type="match status" value="3"/>
</dbReference>
<feature type="chain" id="PRO_5040354835" description="CUB domain-containing protein" evidence="2">
    <location>
        <begin position="22"/>
        <end position="573"/>
    </location>
</feature>
<keyword evidence="1" id="KW-0812">Transmembrane</keyword>
<keyword evidence="4" id="KW-1185">Reference proteome</keyword>
<evidence type="ECO:0000313" key="4">
    <source>
        <dbReference type="Proteomes" id="UP001152759"/>
    </source>
</evidence>
<evidence type="ECO:0008006" key="5">
    <source>
        <dbReference type="Google" id="ProtNLM"/>
    </source>
</evidence>
<evidence type="ECO:0000256" key="2">
    <source>
        <dbReference type="SAM" id="SignalP"/>
    </source>
</evidence>
<dbReference type="Gene3D" id="2.60.120.290">
    <property type="entry name" value="Spermadhesin, CUB domain"/>
    <property type="match status" value="2"/>
</dbReference>
<keyword evidence="1" id="KW-1133">Transmembrane helix</keyword>
<gene>
    <name evidence="3" type="ORF">BEMITA_LOCUS2837</name>
</gene>
<dbReference type="PANTHER" id="PTHR47537">
    <property type="entry name" value="CUBILIN"/>
    <property type="match status" value="1"/>
</dbReference>
<proteinExistence type="predicted"/>
<feature type="signal peptide" evidence="2">
    <location>
        <begin position="1"/>
        <end position="21"/>
    </location>
</feature>